<keyword evidence="5 7" id="KW-1133">Transmembrane helix</keyword>
<dbReference type="AlphaFoldDB" id="A0A235BQ08"/>
<feature type="transmembrane region" description="Helical" evidence="7">
    <location>
        <begin position="107"/>
        <end position="127"/>
    </location>
</feature>
<evidence type="ECO:0000256" key="5">
    <source>
        <dbReference type="ARBA" id="ARBA00022989"/>
    </source>
</evidence>
<dbReference type="GO" id="GO:0005886">
    <property type="term" value="C:plasma membrane"/>
    <property type="evidence" value="ECO:0007669"/>
    <property type="project" value="UniProtKB-SubCell"/>
</dbReference>
<feature type="transmembrane region" description="Helical" evidence="7">
    <location>
        <begin position="268"/>
        <end position="290"/>
    </location>
</feature>
<feature type="transmembrane region" description="Helical" evidence="7">
    <location>
        <begin position="20"/>
        <end position="41"/>
    </location>
</feature>
<keyword evidence="3" id="KW-1003">Cell membrane</keyword>
<dbReference type="GO" id="GO:0055085">
    <property type="term" value="P:transmembrane transport"/>
    <property type="evidence" value="ECO:0007669"/>
    <property type="project" value="InterPro"/>
</dbReference>
<evidence type="ECO:0000256" key="6">
    <source>
        <dbReference type="ARBA" id="ARBA00023136"/>
    </source>
</evidence>
<comment type="similarity">
    <text evidence="7">Belongs to the binding-protein-dependent transport system permease family.</text>
</comment>
<evidence type="ECO:0000256" key="2">
    <source>
        <dbReference type="ARBA" id="ARBA00022448"/>
    </source>
</evidence>
<evidence type="ECO:0000313" key="9">
    <source>
        <dbReference type="EMBL" id="OYD14304.1"/>
    </source>
</evidence>
<evidence type="ECO:0000256" key="1">
    <source>
        <dbReference type="ARBA" id="ARBA00004651"/>
    </source>
</evidence>
<comment type="subcellular location">
    <subcellularLocation>
        <location evidence="1 7">Cell membrane</location>
        <topology evidence="1 7">Multi-pass membrane protein</topology>
    </subcellularLocation>
</comment>
<keyword evidence="6 7" id="KW-0472">Membrane</keyword>
<evidence type="ECO:0000256" key="3">
    <source>
        <dbReference type="ARBA" id="ARBA00022475"/>
    </source>
</evidence>
<evidence type="ECO:0000256" key="7">
    <source>
        <dbReference type="RuleBase" id="RU363032"/>
    </source>
</evidence>
<feature type="transmembrane region" description="Helical" evidence="7">
    <location>
        <begin position="162"/>
        <end position="186"/>
    </location>
</feature>
<dbReference type="Pfam" id="PF00528">
    <property type="entry name" value="BPD_transp_1"/>
    <property type="match status" value="1"/>
</dbReference>
<dbReference type="CDD" id="cd06261">
    <property type="entry name" value="TM_PBP2"/>
    <property type="match status" value="1"/>
</dbReference>
<dbReference type="InterPro" id="IPR051393">
    <property type="entry name" value="ABC_transporter_permease"/>
</dbReference>
<sequence>MKLGARRGETLSGYLTISPWLLGFLAFIIGPILASLLLSFMKWDIITPPAFMGMGNYKKLIEDPLLYQSLKVTFIYTIIAVPLNLGFGLLVAILMNQGVKGINIFRTIFYMPAILSGVAVAILWQKIFNPHFGVLNPILKGLRILPVLELIRSPVTWLYSEFWALPAFIVMNLWAVGGAMIIYLAALQGIPTHLYESADIDGASVWTKFRHITLPMLSPVILFNLIMGIIGSFQVFTTSYVMTGGGPNNATLFYVLNLYRQAFQYHRMGYGCALAWVLFIIIIGFSLIILKTSSGWVYYAGARRGR</sequence>
<dbReference type="PANTHER" id="PTHR30193">
    <property type="entry name" value="ABC TRANSPORTER PERMEASE PROTEIN"/>
    <property type="match status" value="1"/>
</dbReference>
<feature type="transmembrane region" description="Helical" evidence="7">
    <location>
        <begin position="74"/>
        <end position="95"/>
    </location>
</feature>
<dbReference type="EMBL" id="NOZQ01000190">
    <property type="protein sequence ID" value="OYD14304.1"/>
    <property type="molecule type" value="Genomic_DNA"/>
</dbReference>
<dbReference type="Gene3D" id="1.10.3720.10">
    <property type="entry name" value="MetI-like"/>
    <property type="match status" value="1"/>
</dbReference>
<evidence type="ECO:0000313" key="10">
    <source>
        <dbReference type="Proteomes" id="UP000215215"/>
    </source>
</evidence>
<reference evidence="9 10" key="1">
    <citation type="submission" date="2017-07" db="EMBL/GenBank/DDBJ databases">
        <title>Recovery of genomes from metagenomes via a dereplication, aggregation, and scoring strategy.</title>
        <authorList>
            <person name="Sieber C.M."/>
            <person name="Probst A.J."/>
            <person name="Sharrar A."/>
            <person name="Thomas B.C."/>
            <person name="Hess M."/>
            <person name="Tringe S.G."/>
            <person name="Banfield J.F."/>
        </authorList>
    </citation>
    <scope>NUCLEOTIDE SEQUENCE [LARGE SCALE GENOMIC DNA]</scope>
    <source>
        <strain evidence="9">JGI_Cruoil_03_44_89</strain>
    </source>
</reference>
<proteinExistence type="inferred from homology"/>
<dbReference type="PROSITE" id="PS50928">
    <property type="entry name" value="ABC_TM1"/>
    <property type="match status" value="1"/>
</dbReference>
<comment type="caution">
    <text evidence="9">The sequence shown here is derived from an EMBL/GenBank/DDBJ whole genome shotgun (WGS) entry which is preliminary data.</text>
</comment>
<name>A0A235BQ08_UNCW3</name>
<dbReference type="SUPFAM" id="SSF161098">
    <property type="entry name" value="MetI-like"/>
    <property type="match status" value="1"/>
</dbReference>
<evidence type="ECO:0000256" key="4">
    <source>
        <dbReference type="ARBA" id="ARBA00022692"/>
    </source>
</evidence>
<feature type="transmembrane region" description="Helical" evidence="7">
    <location>
        <begin position="216"/>
        <end position="236"/>
    </location>
</feature>
<keyword evidence="2 7" id="KW-0813">Transport</keyword>
<evidence type="ECO:0000259" key="8">
    <source>
        <dbReference type="PROSITE" id="PS50928"/>
    </source>
</evidence>
<dbReference type="InterPro" id="IPR000515">
    <property type="entry name" value="MetI-like"/>
</dbReference>
<keyword evidence="4 7" id="KW-0812">Transmembrane</keyword>
<protein>
    <submittedName>
        <fullName evidence="9">ABC transporter permease</fullName>
    </submittedName>
</protein>
<dbReference type="InterPro" id="IPR035906">
    <property type="entry name" value="MetI-like_sf"/>
</dbReference>
<gene>
    <name evidence="9" type="ORF">CH333_08355</name>
</gene>
<accession>A0A235BQ08</accession>
<feature type="domain" description="ABC transmembrane type-1" evidence="8">
    <location>
        <begin position="70"/>
        <end position="289"/>
    </location>
</feature>
<dbReference type="Proteomes" id="UP000215215">
    <property type="component" value="Unassembled WGS sequence"/>
</dbReference>
<dbReference type="PANTHER" id="PTHR30193:SF1">
    <property type="entry name" value="ABC TRANSPORTER PERMEASE PROTEIN YESP-RELATED"/>
    <property type="match status" value="1"/>
</dbReference>
<organism evidence="9 10">
    <name type="scientific">candidate division WOR-3 bacterium JGI_Cruoil_03_44_89</name>
    <dbReference type="NCBI Taxonomy" id="1973748"/>
    <lineage>
        <taxon>Bacteria</taxon>
        <taxon>Bacteria division WOR-3</taxon>
    </lineage>
</organism>